<reference evidence="3 4" key="1">
    <citation type="submission" date="2022-06" db="EMBL/GenBank/DDBJ databases">
        <title>Rhizosaccharibacter gen. nov. sp. nov. KSS12, endophytic bacteria isolated from sugarcane.</title>
        <authorList>
            <person name="Pitiwittayakul N."/>
        </authorList>
    </citation>
    <scope>NUCLEOTIDE SEQUENCE [LARGE SCALE GENOMIC DNA]</scope>
    <source>
        <strain evidence="3 4">KSS12</strain>
    </source>
</reference>
<evidence type="ECO:0000256" key="1">
    <source>
        <dbReference type="SAM" id="MobiDB-lite"/>
    </source>
</evidence>
<proteinExistence type="predicted"/>
<dbReference type="Gene3D" id="1.20.1270.180">
    <property type="match status" value="1"/>
</dbReference>
<evidence type="ECO:0000259" key="2">
    <source>
        <dbReference type="Pfam" id="PF07007"/>
    </source>
</evidence>
<gene>
    <name evidence="3" type="ORF">NFI88_14310</name>
</gene>
<dbReference type="Pfam" id="PF07007">
    <property type="entry name" value="LprI"/>
    <property type="match status" value="1"/>
</dbReference>
<evidence type="ECO:0000313" key="4">
    <source>
        <dbReference type="Proteomes" id="UP001524547"/>
    </source>
</evidence>
<dbReference type="Proteomes" id="UP001524547">
    <property type="component" value="Unassembled WGS sequence"/>
</dbReference>
<dbReference type="EMBL" id="JAMZEJ010000009">
    <property type="protein sequence ID" value="MCQ8242010.1"/>
    <property type="molecule type" value="Genomic_DNA"/>
</dbReference>
<name>A0ABT1W328_9PROT</name>
<comment type="caution">
    <text evidence="3">The sequence shown here is derived from an EMBL/GenBank/DDBJ whole genome shotgun (WGS) entry which is preliminary data.</text>
</comment>
<dbReference type="PANTHER" id="PTHR39176">
    <property type="entry name" value="PERIPLASMIC PROTEIN-RELATED"/>
    <property type="match status" value="1"/>
</dbReference>
<accession>A0ABT1W328</accession>
<organism evidence="3 4">
    <name type="scientific">Rhizosaccharibacter radicis</name>
    <dbReference type="NCBI Taxonomy" id="2782605"/>
    <lineage>
        <taxon>Bacteria</taxon>
        <taxon>Pseudomonadati</taxon>
        <taxon>Pseudomonadota</taxon>
        <taxon>Alphaproteobacteria</taxon>
        <taxon>Acetobacterales</taxon>
        <taxon>Acetobacteraceae</taxon>
        <taxon>Rhizosaccharibacter</taxon>
    </lineage>
</organism>
<keyword evidence="4" id="KW-1185">Reference proteome</keyword>
<dbReference type="RefSeq" id="WP_422920768.1">
    <property type="nucleotide sequence ID" value="NZ_JAMZEJ010000009.1"/>
</dbReference>
<feature type="compositionally biased region" description="Basic and acidic residues" evidence="1">
    <location>
        <begin position="35"/>
        <end position="44"/>
    </location>
</feature>
<sequence length="183" mass="19929">MATGHRGTGATFPLRAKRSPIWDTRQATPPGTIAHGDEHMENGKKMKAGNGGRRTARDASPGIVRQVLPGGLMLLMLLGTASARAEECAKAVSTMDIVQCQTGLLATADRTLNETYKKAIGSLPDDQGKKLQKAERLWIQFRDADCDVFYGKDTGTLSSVEAGRCMIDRSRQRDRDLKQLMAP</sequence>
<dbReference type="PANTHER" id="PTHR39176:SF1">
    <property type="entry name" value="PERIPLASMIC PROTEIN"/>
    <property type="match status" value="1"/>
</dbReference>
<feature type="domain" description="Lysozyme inhibitor LprI-like N-terminal" evidence="2">
    <location>
        <begin position="89"/>
        <end position="177"/>
    </location>
</feature>
<feature type="region of interest" description="Disordered" evidence="1">
    <location>
        <begin position="1"/>
        <end position="57"/>
    </location>
</feature>
<evidence type="ECO:0000313" key="3">
    <source>
        <dbReference type="EMBL" id="MCQ8242010.1"/>
    </source>
</evidence>
<protein>
    <submittedName>
        <fullName evidence="3">Lysozyme inhibitor LprI family protein</fullName>
    </submittedName>
</protein>
<dbReference type="InterPro" id="IPR009739">
    <property type="entry name" value="LprI-like_N"/>
</dbReference>